<dbReference type="InterPro" id="IPR001173">
    <property type="entry name" value="Glyco_trans_2-like"/>
</dbReference>
<sequence length="274" mass="31867">MKSALIITTYNWPEALELVLKSVEKQIVLPTEVMIADDGSTDETKKLIERFQYNFPVPITHVWHKDEGFRRSAILNLAISKTDADYIIQLDGDCIIHKSFVRDHLNSVESGIYLFGSRVNIQEPYLNEFFKNKTIKFPYLAKGVKKRNRNIHLPLLGEMLYKKNNKLSGKLRGCNLSYWKTDFLNVNGYNEDMTGWGREDSEFIIRMINKGILGKRLKYKAIIYHIWHKESSKEKLDLNHNIQENALKNKLTWCENGIDKYINVNPVKKEAAVS</sequence>
<accession>A0A2K9PXE6</accession>
<organism evidence="4 5">
    <name type="scientific">Flavivirga eckloniae</name>
    <dbReference type="NCBI Taxonomy" id="1803846"/>
    <lineage>
        <taxon>Bacteria</taxon>
        <taxon>Pseudomonadati</taxon>
        <taxon>Bacteroidota</taxon>
        <taxon>Flavobacteriia</taxon>
        <taxon>Flavobacteriales</taxon>
        <taxon>Flavobacteriaceae</taxon>
        <taxon>Flavivirga</taxon>
    </lineage>
</organism>
<dbReference type="AlphaFoldDB" id="A0A2K9PXE6"/>
<keyword evidence="5" id="KW-1185">Reference proteome</keyword>
<dbReference type="Gene3D" id="3.90.550.10">
    <property type="entry name" value="Spore Coat Polysaccharide Biosynthesis Protein SpsA, Chain A"/>
    <property type="match status" value="1"/>
</dbReference>
<dbReference type="Pfam" id="PF00535">
    <property type="entry name" value="Glycos_transf_2"/>
    <property type="match status" value="1"/>
</dbReference>
<evidence type="ECO:0000259" key="2">
    <source>
        <dbReference type="Pfam" id="PF00535"/>
    </source>
</evidence>
<dbReference type="PANTHER" id="PTHR43685">
    <property type="entry name" value="GLYCOSYLTRANSFERASE"/>
    <property type="match status" value="1"/>
</dbReference>
<proteinExistence type="predicted"/>
<dbReference type="OrthoDB" id="9801954at2"/>
<evidence type="ECO:0000313" key="5">
    <source>
        <dbReference type="Proteomes" id="UP000235826"/>
    </source>
</evidence>
<gene>
    <name evidence="4" type="ORF">C1H87_21060</name>
</gene>
<dbReference type="InterPro" id="IPR050834">
    <property type="entry name" value="Glycosyltransf_2"/>
</dbReference>
<dbReference type="KEGG" id="fek:C1H87_21060"/>
<protein>
    <submittedName>
        <fullName evidence="4">Glycosyl transferase</fullName>
    </submittedName>
</protein>
<dbReference type="Proteomes" id="UP000235826">
    <property type="component" value="Chromosome"/>
</dbReference>
<feature type="domain" description="Galactosyltransferase C-terminal" evidence="3">
    <location>
        <begin position="170"/>
        <end position="229"/>
    </location>
</feature>
<keyword evidence="1 4" id="KW-0808">Transferase</keyword>
<dbReference type="CDD" id="cd06420">
    <property type="entry name" value="GT2_Chondriotin_Pol_N"/>
    <property type="match status" value="1"/>
</dbReference>
<dbReference type="InterPro" id="IPR027791">
    <property type="entry name" value="Galactosyl_T_C"/>
</dbReference>
<feature type="domain" description="Glycosyltransferase 2-like" evidence="2">
    <location>
        <begin position="5"/>
        <end position="152"/>
    </location>
</feature>
<evidence type="ECO:0000256" key="1">
    <source>
        <dbReference type="ARBA" id="ARBA00022679"/>
    </source>
</evidence>
<evidence type="ECO:0000313" key="4">
    <source>
        <dbReference type="EMBL" id="AUP81714.1"/>
    </source>
</evidence>
<dbReference type="GO" id="GO:0016740">
    <property type="term" value="F:transferase activity"/>
    <property type="evidence" value="ECO:0007669"/>
    <property type="project" value="UniProtKB-KW"/>
</dbReference>
<reference evidence="4 5" key="1">
    <citation type="submission" date="2018-01" db="EMBL/GenBank/DDBJ databases">
        <title>Complete genome sequence of Flavivirga eckloniae ECD14 isolated from seaweed Ecklonia cava.</title>
        <authorList>
            <person name="Lee J.H."/>
            <person name="Baik K.S."/>
            <person name="Seong C.N."/>
        </authorList>
    </citation>
    <scope>NUCLEOTIDE SEQUENCE [LARGE SCALE GENOMIC DNA]</scope>
    <source>
        <strain evidence="4 5">ECD14</strain>
    </source>
</reference>
<evidence type="ECO:0000259" key="3">
    <source>
        <dbReference type="Pfam" id="PF02709"/>
    </source>
</evidence>
<dbReference type="EMBL" id="CP025791">
    <property type="protein sequence ID" value="AUP81714.1"/>
    <property type="molecule type" value="Genomic_DNA"/>
</dbReference>
<dbReference type="SUPFAM" id="SSF53448">
    <property type="entry name" value="Nucleotide-diphospho-sugar transferases"/>
    <property type="match status" value="1"/>
</dbReference>
<name>A0A2K9PXE6_9FLAO</name>
<dbReference type="InterPro" id="IPR029044">
    <property type="entry name" value="Nucleotide-diphossugar_trans"/>
</dbReference>
<dbReference type="Pfam" id="PF02709">
    <property type="entry name" value="Glyco_transf_7C"/>
    <property type="match status" value="1"/>
</dbReference>
<dbReference type="PANTHER" id="PTHR43685:SF3">
    <property type="entry name" value="SLR2126 PROTEIN"/>
    <property type="match status" value="1"/>
</dbReference>